<evidence type="ECO:0000256" key="3">
    <source>
        <dbReference type="ARBA" id="ARBA00022833"/>
    </source>
</evidence>
<feature type="domain" description="GRF-type" evidence="7">
    <location>
        <begin position="32"/>
        <end position="73"/>
    </location>
</feature>
<dbReference type="EMBL" id="GL348718">
    <property type="protein sequence ID" value="EFH50590.1"/>
    <property type="molecule type" value="Genomic_DNA"/>
</dbReference>
<proteinExistence type="predicted"/>
<dbReference type="Proteomes" id="UP000008694">
    <property type="component" value="Unassembled WGS sequence"/>
</dbReference>
<feature type="transmembrane region" description="Helical" evidence="6">
    <location>
        <begin position="140"/>
        <end position="159"/>
    </location>
</feature>
<dbReference type="GO" id="GO:0008270">
    <property type="term" value="F:zinc ion binding"/>
    <property type="evidence" value="ECO:0007669"/>
    <property type="project" value="UniProtKB-KW"/>
</dbReference>
<evidence type="ECO:0000259" key="7">
    <source>
        <dbReference type="PROSITE" id="PS51999"/>
    </source>
</evidence>
<dbReference type="Gramene" id="Al_scaffold_0006_2622">
    <property type="protein sequence ID" value="Al_scaffold_0006_2622"/>
    <property type="gene ID" value="Al_scaffold_0006_2622"/>
</dbReference>
<evidence type="ECO:0000256" key="1">
    <source>
        <dbReference type="ARBA" id="ARBA00022723"/>
    </source>
</evidence>
<protein>
    <submittedName>
        <fullName evidence="8">Predicted protein</fullName>
    </submittedName>
</protein>
<keyword evidence="5" id="KW-0175">Coiled coil</keyword>
<dbReference type="InterPro" id="IPR057222">
    <property type="entry name" value="DUF7900"/>
</dbReference>
<dbReference type="InterPro" id="IPR010666">
    <property type="entry name" value="Znf_GRF"/>
</dbReference>
<evidence type="ECO:0000256" key="2">
    <source>
        <dbReference type="ARBA" id="ARBA00022771"/>
    </source>
</evidence>
<keyword evidence="9" id="KW-1185">Reference proteome</keyword>
<reference evidence="9" key="1">
    <citation type="journal article" date="2011" name="Nat. Genet.">
        <title>The Arabidopsis lyrata genome sequence and the basis of rapid genome size change.</title>
        <authorList>
            <person name="Hu T.T."/>
            <person name="Pattyn P."/>
            <person name="Bakker E.G."/>
            <person name="Cao J."/>
            <person name="Cheng J.-F."/>
            <person name="Clark R.M."/>
            <person name="Fahlgren N."/>
            <person name="Fawcett J.A."/>
            <person name="Grimwood J."/>
            <person name="Gundlach H."/>
            <person name="Haberer G."/>
            <person name="Hollister J.D."/>
            <person name="Ossowski S."/>
            <person name="Ottilar R.P."/>
            <person name="Salamov A.A."/>
            <person name="Schneeberger K."/>
            <person name="Spannagl M."/>
            <person name="Wang X."/>
            <person name="Yang L."/>
            <person name="Nasrallah M.E."/>
            <person name="Bergelson J."/>
            <person name="Carrington J.C."/>
            <person name="Gaut B.S."/>
            <person name="Schmutz J."/>
            <person name="Mayer K.F.X."/>
            <person name="Van de Peer Y."/>
            <person name="Grigoriev I.V."/>
            <person name="Nordborg M."/>
            <person name="Weigel D."/>
            <person name="Guo Y.-L."/>
        </authorList>
    </citation>
    <scope>NUCLEOTIDE SEQUENCE [LARGE SCALE GENOMIC DNA]</scope>
    <source>
        <strain evidence="9">cv. MN47</strain>
    </source>
</reference>
<accession>D7M5F1</accession>
<evidence type="ECO:0000313" key="8">
    <source>
        <dbReference type="EMBL" id="EFH50590.1"/>
    </source>
</evidence>
<dbReference type="PANTHER" id="PTHR33248">
    <property type="entry name" value="ZINC ION-BINDING PROTEIN"/>
    <property type="match status" value="1"/>
</dbReference>
<evidence type="ECO:0000256" key="4">
    <source>
        <dbReference type="PROSITE-ProRule" id="PRU01343"/>
    </source>
</evidence>
<feature type="coiled-coil region" evidence="5">
    <location>
        <begin position="83"/>
        <end position="140"/>
    </location>
</feature>
<evidence type="ECO:0000313" key="9">
    <source>
        <dbReference type="Proteomes" id="UP000008694"/>
    </source>
</evidence>
<evidence type="ECO:0000256" key="5">
    <source>
        <dbReference type="SAM" id="Coils"/>
    </source>
</evidence>
<keyword evidence="6" id="KW-0812">Transmembrane</keyword>
<organism evidence="9">
    <name type="scientific">Arabidopsis lyrata subsp. lyrata</name>
    <name type="common">Lyre-leaved rock-cress</name>
    <dbReference type="NCBI Taxonomy" id="81972"/>
    <lineage>
        <taxon>Eukaryota</taxon>
        <taxon>Viridiplantae</taxon>
        <taxon>Streptophyta</taxon>
        <taxon>Embryophyta</taxon>
        <taxon>Tracheophyta</taxon>
        <taxon>Spermatophyta</taxon>
        <taxon>Magnoliopsida</taxon>
        <taxon>eudicotyledons</taxon>
        <taxon>Gunneridae</taxon>
        <taxon>Pentapetalae</taxon>
        <taxon>rosids</taxon>
        <taxon>malvids</taxon>
        <taxon>Brassicales</taxon>
        <taxon>Brassicaceae</taxon>
        <taxon>Camelineae</taxon>
        <taxon>Arabidopsis</taxon>
    </lineage>
</organism>
<keyword evidence="6" id="KW-0472">Membrane</keyword>
<dbReference type="AlphaFoldDB" id="D7M5F1"/>
<keyword evidence="6" id="KW-1133">Transmembrane helix</keyword>
<dbReference type="Pfam" id="PF06839">
    <property type="entry name" value="Zn_ribbon_GRF"/>
    <property type="match status" value="1"/>
</dbReference>
<keyword evidence="2 4" id="KW-0863">Zinc-finger</keyword>
<gene>
    <name evidence="8" type="ORF">ARALYDRAFT_662557</name>
</gene>
<keyword evidence="3" id="KW-0862">Zinc</keyword>
<dbReference type="PROSITE" id="PS51999">
    <property type="entry name" value="ZF_GRF"/>
    <property type="match status" value="1"/>
</dbReference>
<dbReference type="HOGENOM" id="CLU_121141_2_0_1"/>
<dbReference type="Pfam" id="PF25464">
    <property type="entry name" value="DUF7900"/>
    <property type="match status" value="1"/>
</dbReference>
<name>D7M5F1_ARALL</name>
<evidence type="ECO:0000256" key="6">
    <source>
        <dbReference type="SAM" id="Phobius"/>
    </source>
</evidence>
<sequence length="160" mass="18155">MLGQQLTTVSEGGSSSTVQELDNEMTAGGYECDCGTQALIFQAWTDANPGRRFYRCGAGRRSECNYFRWRDLEKPHGWQKKALLEARDLIKAQDAEIKRLRETQAEGIESYAGEDLEMEKKALESDLKTSKEKEQTLREVLLISWIGFICIFATVIHALK</sequence>
<keyword evidence="1" id="KW-0479">Metal-binding</keyword>